<proteinExistence type="predicted"/>
<evidence type="ECO:0008006" key="2">
    <source>
        <dbReference type="Google" id="ProtNLM"/>
    </source>
</evidence>
<organism evidence="1">
    <name type="scientific">mine drainage metagenome</name>
    <dbReference type="NCBI Taxonomy" id="410659"/>
    <lineage>
        <taxon>unclassified sequences</taxon>
        <taxon>metagenomes</taxon>
        <taxon>ecological metagenomes</taxon>
    </lineage>
</organism>
<dbReference type="Gene3D" id="2.60.120.200">
    <property type="match status" value="1"/>
</dbReference>
<dbReference type="AlphaFoldDB" id="A0A1J5SMQ5"/>
<name>A0A1J5SMQ5_9ZZZZ</name>
<dbReference type="Pfam" id="PF13385">
    <property type="entry name" value="Laminin_G_3"/>
    <property type="match status" value="1"/>
</dbReference>
<evidence type="ECO:0000313" key="1">
    <source>
        <dbReference type="EMBL" id="OIR02948.1"/>
    </source>
</evidence>
<dbReference type="InterPro" id="IPR013320">
    <property type="entry name" value="ConA-like_dom_sf"/>
</dbReference>
<comment type="caution">
    <text evidence="1">The sequence shown here is derived from an EMBL/GenBank/DDBJ whole genome shotgun (WGS) entry which is preliminary data.</text>
</comment>
<reference evidence="1" key="1">
    <citation type="submission" date="2016-10" db="EMBL/GenBank/DDBJ databases">
        <title>Sequence of Gallionella enrichment culture.</title>
        <authorList>
            <person name="Poehlein A."/>
            <person name="Muehling M."/>
            <person name="Daniel R."/>
        </authorList>
    </citation>
    <scope>NUCLEOTIDE SEQUENCE</scope>
</reference>
<dbReference type="EMBL" id="MLJW01000070">
    <property type="protein sequence ID" value="OIR02948.1"/>
    <property type="molecule type" value="Genomic_DNA"/>
</dbReference>
<dbReference type="PROSITE" id="PS51257">
    <property type="entry name" value="PROKAR_LIPOPROTEIN"/>
    <property type="match status" value="1"/>
</dbReference>
<accession>A0A1J5SMQ5</accession>
<sequence length="282" mass="30452">MIKNIKMAKSLLLIAMVILLGGMIGCQKLDRPALGAYPQDANPPGGPLKFYAAFDGTTSNPLMNGVDSIRANFPSDNPFTQIAGISGKAVQGDGTKIIQYAGANDFASTANSFSISFWEKRNGAPQGNASFAFHLASNNGYWTGGTAMFCLFDWGTVNDSAIIKIDVVDAKMADNWFQWTGTQRIKGIMDNQWHHIVIVYDASTSIMTLFIDGTANPNTQNWGTHGAANIDAGKITGLDIGGNRHVKDMGWGMQWDGGLDQFRMYSKALSASEITALYNGKM</sequence>
<protein>
    <recommendedName>
        <fullName evidence="2">LamG-like jellyroll fold domain-containing protein</fullName>
    </recommendedName>
</protein>
<gene>
    <name evidence="1" type="ORF">GALL_149480</name>
</gene>
<dbReference type="SUPFAM" id="SSF49899">
    <property type="entry name" value="Concanavalin A-like lectins/glucanases"/>
    <property type="match status" value="1"/>
</dbReference>